<keyword evidence="2" id="KW-1185">Reference proteome</keyword>
<evidence type="ECO:0008006" key="3">
    <source>
        <dbReference type="Google" id="ProtNLM"/>
    </source>
</evidence>
<evidence type="ECO:0000313" key="2">
    <source>
        <dbReference type="Proteomes" id="UP000780875"/>
    </source>
</evidence>
<name>A0ABS7UE91_9ACTN</name>
<gene>
    <name evidence="1" type="ORF">K8U61_14205</name>
</gene>
<dbReference type="Gene3D" id="3.40.50.300">
    <property type="entry name" value="P-loop containing nucleotide triphosphate hydrolases"/>
    <property type="match status" value="1"/>
</dbReference>
<reference evidence="1 2" key="1">
    <citation type="submission" date="2021-09" db="EMBL/GenBank/DDBJ databases">
        <title>Whole genome sequence of Nocardioides sp. GBK3QG-3.</title>
        <authorList>
            <person name="Tuo L."/>
        </authorList>
    </citation>
    <scope>NUCLEOTIDE SEQUENCE [LARGE SCALE GENOMIC DNA]</scope>
    <source>
        <strain evidence="1 2">GBK3QG-3</strain>
    </source>
</reference>
<accession>A0ABS7UE91</accession>
<comment type="caution">
    <text evidence="1">The sequence shown here is derived from an EMBL/GenBank/DDBJ whole genome shotgun (WGS) entry which is preliminary data.</text>
</comment>
<dbReference type="InterPro" id="IPR027417">
    <property type="entry name" value="P-loop_NTPase"/>
</dbReference>
<organism evidence="1 2">
    <name type="scientific">Nocardioides mangrovi</name>
    <dbReference type="NCBI Taxonomy" id="2874580"/>
    <lineage>
        <taxon>Bacteria</taxon>
        <taxon>Bacillati</taxon>
        <taxon>Actinomycetota</taxon>
        <taxon>Actinomycetes</taxon>
        <taxon>Propionibacteriales</taxon>
        <taxon>Nocardioidaceae</taxon>
        <taxon>Nocardioides</taxon>
    </lineage>
</organism>
<dbReference type="EMBL" id="JAIQZJ010000008">
    <property type="protein sequence ID" value="MBZ5739323.1"/>
    <property type="molecule type" value="Genomic_DNA"/>
</dbReference>
<proteinExistence type="predicted"/>
<evidence type="ECO:0000313" key="1">
    <source>
        <dbReference type="EMBL" id="MBZ5739323.1"/>
    </source>
</evidence>
<sequence>MSRPVLYLHVGLMKTGTTYLQGVMDGNRETLTAAGINFVGETWSRQVRAAQDLLHLDQHDPQIASLSAGAWDALLDDVRSRPDATNVVSMEFLSFARRRSSARLARDLAGIDTHVVLTVRDAAATIPAQWQTSITSGSTHSWADFQAGVQNAVRPWWPAYAVRGDSAVREFRRTQDVGRVLDVWRRAVPADHLHVITVPLDRRDPELLWRRFSEVIGVDPGAATEAPTDSNPSLGHPSSELVRRLNLVLADVKPWDYNRTIKTPLASSILAARRREERRPGLDEATATVAREWNRRTRDVIQGSGAHLVGDLDDLPVTSSASAAASAEPTPREVLDAGATAWHGLVDLVERRRRRVARIMGANRPEALAPREPGWLERGGSAVDLDGAIRDLSRLARTSIQLRREILELRESDDSDSAGDA</sequence>
<dbReference type="RefSeq" id="WP_224123694.1">
    <property type="nucleotide sequence ID" value="NZ_JAIQZJ010000008.1"/>
</dbReference>
<dbReference type="SUPFAM" id="SSF52540">
    <property type="entry name" value="P-loop containing nucleoside triphosphate hydrolases"/>
    <property type="match status" value="1"/>
</dbReference>
<protein>
    <recommendedName>
        <fullName evidence="3">Sulfotransferase family protein</fullName>
    </recommendedName>
</protein>
<dbReference type="Proteomes" id="UP000780875">
    <property type="component" value="Unassembled WGS sequence"/>
</dbReference>